<keyword evidence="9" id="KW-0460">Magnesium</keyword>
<evidence type="ECO:0000256" key="12">
    <source>
        <dbReference type="ARBA" id="ARBA00048138"/>
    </source>
</evidence>
<reference evidence="15" key="1">
    <citation type="journal article" date="2023" name="Int. J. Syst. Evol. Microbiol.">
        <title>&lt;i&gt;Shewanella septentrionalis&lt;/i&gt; sp. nov. and &lt;i&gt;Shewanella holmiensis&lt;/i&gt; sp. nov., isolated from Baltic Sea water and sediments.</title>
        <authorList>
            <person name="Martin-Rodriguez A.J."/>
            <person name="Thorell K."/>
            <person name="Joffre E."/>
            <person name="Jensie-Markopoulos S."/>
            <person name="Moore E.R.B."/>
            <person name="Sjoling A."/>
        </authorList>
    </citation>
    <scope>NUCLEOTIDE SEQUENCE</scope>
    <source>
        <strain evidence="15">SP1S2-7</strain>
    </source>
</reference>
<evidence type="ECO:0000313" key="16">
    <source>
        <dbReference type="Proteomes" id="UP001155546"/>
    </source>
</evidence>
<dbReference type="SFLD" id="SFLDF00029">
    <property type="entry name" value="phosphoserine_phosphatase"/>
    <property type="match status" value="1"/>
</dbReference>
<dbReference type="Pfam" id="PF00702">
    <property type="entry name" value="Hydrolase"/>
    <property type="match status" value="1"/>
</dbReference>
<dbReference type="EC" id="3.1.3.3" evidence="4"/>
<dbReference type="CDD" id="cd07500">
    <property type="entry name" value="HAD_PSP"/>
    <property type="match status" value="1"/>
</dbReference>
<evidence type="ECO:0000313" key="15">
    <source>
        <dbReference type="EMBL" id="MCT7940866.1"/>
    </source>
</evidence>
<comment type="similarity">
    <text evidence="3">Belongs to the HAD-like hydrolase superfamily. SerB family.</text>
</comment>
<protein>
    <recommendedName>
        <fullName evidence="5">Phosphoserine phosphatase</fullName>
        <ecNumber evidence="4">3.1.3.3</ecNumber>
    </recommendedName>
    <alternativeName>
        <fullName evidence="11">O-phosphoserine phosphohydrolase</fullName>
    </alternativeName>
</protein>
<dbReference type="InterPro" id="IPR050582">
    <property type="entry name" value="HAD-like_SerB"/>
</dbReference>
<dbReference type="GO" id="GO:0005737">
    <property type="term" value="C:cytoplasm"/>
    <property type="evidence" value="ECO:0007669"/>
    <property type="project" value="TreeGrafter"/>
</dbReference>
<evidence type="ECO:0000256" key="6">
    <source>
        <dbReference type="ARBA" id="ARBA00022605"/>
    </source>
</evidence>
<evidence type="ECO:0000256" key="7">
    <source>
        <dbReference type="ARBA" id="ARBA00022723"/>
    </source>
</evidence>
<evidence type="ECO:0000256" key="3">
    <source>
        <dbReference type="ARBA" id="ARBA00009184"/>
    </source>
</evidence>
<name>A0A9X2WK47_9GAMM</name>
<dbReference type="InterPro" id="IPR004469">
    <property type="entry name" value="PSP"/>
</dbReference>
<evidence type="ECO:0000256" key="5">
    <source>
        <dbReference type="ARBA" id="ARBA00015196"/>
    </source>
</evidence>
<dbReference type="SFLD" id="SFLDG01136">
    <property type="entry name" value="C1.6:_Phosphoserine_Phosphatas"/>
    <property type="match status" value="1"/>
</dbReference>
<dbReference type="AlphaFoldDB" id="A0A9X2WK47"/>
<dbReference type="Proteomes" id="UP001155546">
    <property type="component" value="Unassembled WGS sequence"/>
</dbReference>
<evidence type="ECO:0000256" key="1">
    <source>
        <dbReference type="ARBA" id="ARBA00001946"/>
    </source>
</evidence>
<dbReference type="SFLD" id="SFLDS00003">
    <property type="entry name" value="Haloacid_Dehalogenase"/>
    <property type="match status" value="1"/>
</dbReference>
<dbReference type="SUPFAM" id="SSF56784">
    <property type="entry name" value="HAD-like"/>
    <property type="match status" value="1"/>
</dbReference>
<feature type="active site" description="Proton donor" evidence="14">
    <location>
        <position position="146"/>
    </location>
</feature>
<comment type="catalytic activity">
    <reaction evidence="12">
        <text>O-phospho-L-serine + H2O = L-serine + phosphate</text>
        <dbReference type="Rhea" id="RHEA:21208"/>
        <dbReference type="ChEBI" id="CHEBI:15377"/>
        <dbReference type="ChEBI" id="CHEBI:33384"/>
        <dbReference type="ChEBI" id="CHEBI:43474"/>
        <dbReference type="ChEBI" id="CHEBI:57524"/>
        <dbReference type="EC" id="3.1.3.3"/>
    </reaction>
</comment>
<keyword evidence="8 15" id="KW-0378">Hydrolase</keyword>
<dbReference type="PANTHER" id="PTHR43344:SF2">
    <property type="entry name" value="PHOSPHOSERINE PHOSPHATASE"/>
    <property type="match status" value="1"/>
</dbReference>
<dbReference type="PANTHER" id="PTHR43344">
    <property type="entry name" value="PHOSPHOSERINE PHOSPHATASE"/>
    <property type="match status" value="1"/>
</dbReference>
<proteinExistence type="inferred from homology"/>
<evidence type="ECO:0000256" key="4">
    <source>
        <dbReference type="ARBA" id="ARBA00012640"/>
    </source>
</evidence>
<evidence type="ECO:0000256" key="11">
    <source>
        <dbReference type="ARBA" id="ARBA00031693"/>
    </source>
</evidence>
<evidence type="ECO:0000256" key="9">
    <source>
        <dbReference type="ARBA" id="ARBA00022842"/>
    </source>
</evidence>
<dbReference type="Gene3D" id="3.40.50.1000">
    <property type="entry name" value="HAD superfamily/HAD-like"/>
    <property type="match status" value="1"/>
</dbReference>
<gene>
    <name evidence="15" type="primary">serB</name>
    <name evidence="15" type="ORF">NE535_03500</name>
</gene>
<evidence type="ECO:0000256" key="10">
    <source>
        <dbReference type="ARBA" id="ARBA00023299"/>
    </source>
</evidence>
<sequence length="345" mass="37096">MHNLRTASPTASAVNKNGDTILTWLLSSSVNEYQHNGLLCQRYNESDYLNQIAPSFSKRVRVVFEQSVQQHIDIWLASLSVTAGFSLLSRSNDLIGIEIATQQPLDELITAFAHTITQKGLAAELLVIGEPLPLLYQKGLLVMDMDSTAIQIECIDELAALAGVGEEVAAVTASAMRGELDFEQSLRLRVSKLANADAAIIDTLCKTLPLMPGLTAALEELQTNQWRVVVASGGFTPFVNHLMHLLKLDAAFANELVIEEGKLTGQVTGAVVDAQYKANVISKCAQKWQIAPGQIVAIGDGANDIPMIQAADLGVAFHAKPKLIAAANLAVSQLDLRALVFCLQG</sequence>
<dbReference type="RefSeq" id="WP_261297305.1">
    <property type="nucleotide sequence ID" value="NZ_JAMTCD010000003.1"/>
</dbReference>
<keyword evidence="10" id="KW-0718">Serine biosynthesis</keyword>
<dbReference type="GO" id="GO:0000287">
    <property type="term" value="F:magnesium ion binding"/>
    <property type="evidence" value="ECO:0007669"/>
    <property type="project" value="TreeGrafter"/>
</dbReference>
<keyword evidence="6" id="KW-0028">Amino-acid biosynthesis</keyword>
<evidence type="ECO:0000256" key="13">
    <source>
        <dbReference type="ARBA" id="ARBA00048523"/>
    </source>
</evidence>
<comment type="caution">
    <text evidence="15">The sequence shown here is derived from an EMBL/GenBank/DDBJ whole genome shotgun (WGS) entry which is preliminary data.</text>
</comment>
<evidence type="ECO:0000256" key="8">
    <source>
        <dbReference type="ARBA" id="ARBA00022801"/>
    </source>
</evidence>
<accession>A0A9X2WK47</accession>
<keyword evidence="7" id="KW-0479">Metal-binding</keyword>
<dbReference type="NCBIfam" id="TIGR00338">
    <property type="entry name" value="serB"/>
    <property type="match status" value="1"/>
</dbReference>
<comment type="pathway">
    <text evidence="2">Amino-acid biosynthesis; L-serine biosynthesis; L-serine from 3-phospho-D-glycerate: step 3/3.</text>
</comment>
<dbReference type="InterPro" id="IPR023214">
    <property type="entry name" value="HAD_sf"/>
</dbReference>
<comment type="catalytic activity">
    <reaction evidence="13">
        <text>O-phospho-D-serine + H2O = D-serine + phosphate</text>
        <dbReference type="Rhea" id="RHEA:24873"/>
        <dbReference type="ChEBI" id="CHEBI:15377"/>
        <dbReference type="ChEBI" id="CHEBI:35247"/>
        <dbReference type="ChEBI" id="CHEBI:43474"/>
        <dbReference type="ChEBI" id="CHEBI:58680"/>
        <dbReference type="EC" id="3.1.3.3"/>
    </reaction>
</comment>
<dbReference type="NCBIfam" id="TIGR01488">
    <property type="entry name" value="HAD-SF-IB"/>
    <property type="match status" value="1"/>
</dbReference>
<comment type="cofactor">
    <cofactor evidence="1">
        <name>Mg(2+)</name>
        <dbReference type="ChEBI" id="CHEBI:18420"/>
    </cofactor>
</comment>
<evidence type="ECO:0000256" key="14">
    <source>
        <dbReference type="PIRSR" id="PIRSR604469-1"/>
    </source>
</evidence>
<dbReference type="InterPro" id="IPR036412">
    <property type="entry name" value="HAD-like_sf"/>
</dbReference>
<evidence type="ECO:0000256" key="2">
    <source>
        <dbReference type="ARBA" id="ARBA00005135"/>
    </source>
</evidence>
<keyword evidence="16" id="KW-1185">Reference proteome</keyword>
<dbReference type="SFLD" id="SFLDG01137">
    <property type="entry name" value="C1.6.1:_Phosphoserine_Phosphat"/>
    <property type="match status" value="1"/>
</dbReference>
<feature type="active site" description="Nucleophile" evidence="14">
    <location>
        <position position="144"/>
    </location>
</feature>
<dbReference type="GO" id="GO:0006564">
    <property type="term" value="P:L-serine biosynthetic process"/>
    <property type="evidence" value="ECO:0007669"/>
    <property type="project" value="UniProtKB-KW"/>
</dbReference>
<organism evidence="15 16">
    <name type="scientific">Shewanella holmiensis</name>
    <dbReference type="NCBI Taxonomy" id="2952222"/>
    <lineage>
        <taxon>Bacteria</taxon>
        <taxon>Pseudomonadati</taxon>
        <taxon>Pseudomonadota</taxon>
        <taxon>Gammaproteobacteria</taxon>
        <taxon>Alteromonadales</taxon>
        <taxon>Shewanellaceae</taxon>
        <taxon>Shewanella</taxon>
    </lineage>
</organism>
<dbReference type="EMBL" id="JAMTCD010000003">
    <property type="protein sequence ID" value="MCT7940866.1"/>
    <property type="molecule type" value="Genomic_DNA"/>
</dbReference>
<dbReference type="GO" id="GO:0036424">
    <property type="term" value="F:L-phosphoserine phosphatase activity"/>
    <property type="evidence" value="ECO:0007669"/>
    <property type="project" value="InterPro"/>
</dbReference>